<reference evidence="2 3" key="1">
    <citation type="submission" date="2021-03" db="EMBL/GenBank/DDBJ databases">
        <title>Complete genome of Polaribacter_sp.G4M1.</title>
        <authorList>
            <person name="Jeong S.W."/>
            <person name="Bae J.W."/>
        </authorList>
    </citation>
    <scope>NUCLEOTIDE SEQUENCE [LARGE SCALE GENOMIC DNA]</scope>
    <source>
        <strain evidence="2 3">G4M1</strain>
    </source>
</reference>
<dbReference type="InterPro" id="IPR050491">
    <property type="entry name" value="AmpC-like"/>
</dbReference>
<dbReference type="Proteomes" id="UP000663935">
    <property type="component" value="Chromosome"/>
</dbReference>
<evidence type="ECO:0000313" key="2">
    <source>
        <dbReference type="EMBL" id="QTD36756.1"/>
    </source>
</evidence>
<gene>
    <name evidence="2" type="ORF">JL193_11500</name>
</gene>
<dbReference type="EMBL" id="CP071795">
    <property type="protein sequence ID" value="QTD36756.1"/>
    <property type="molecule type" value="Genomic_DNA"/>
</dbReference>
<dbReference type="InterPro" id="IPR001466">
    <property type="entry name" value="Beta-lactam-related"/>
</dbReference>
<dbReference type="PROSITE" id="PS51257">
    <property type="entry name" value="PROKAR_LIPOPROTEIN"/>
    <property type="match status" value="1"/>
</dbReference>
<dbReference type="SUPFAM" id="SSF56601">
    <property type="entry name" value="beta-lactamase/transpeptidase-like"/>
    <property type="match status" value="1"/>
</dbReference>
<feature type="domain" description="Beta-lactamase-related" evidence="1">
    <location>
        <begin position="45"/>
        <end position="228"/>
    </location>
</feature>
<evidence type="ECO:0000313" key="3">
    <source>
        <dbReference type="Proteomes" id="UP000663935"/>
    </source>
</evidence>
<name>A0ABX7ST83_9FLAO</name>
<dbReference type="RefSeq" id="WP_207970938.1">
    <property type="nucleotide sequence ID" value="NZ_CP071795.1"/>
</dbReference>
<organism evidence="2 3">
    <name type="scientific">Polaribacter batillariae</name>
    <dbReference type="NCBI Taxonomy" id="2808900"/>
    <lineage>
        <taxon>Bacteria</taxon>
        <taxon>Pseudomonadati</taxon>
        <taxon>Bacteroidota</taxon>
        <taxon>Flavobacteriia</taxon>
        <taxon>Flavobacteriales</taxon>
        <taxon>Flavobacteriaceae</taxon>
    </lineage>
</organism>
<accession>A0ABX7ST83</accession>
<dbReference type="Pfam" id="PF00144">
    <property type="entry name" value="Beta-lactamase"/>
    <property type="match status" value="1"/>
</dbReference>
<dbReference type="PANTHER" id="PTHR46825">
    <property type="entry name" value="D-ALANYL-D-ALANINE-CARBOXYPEPTIDASE/ENDOPEPTIDASE AMPH"/>
    <property type="match status" value="1"/>
</dbReference>
<dbReference type="Gene3D" id="3.40.710.10">
    <property type="entry name" value="DD-peptidase/beta-lactamase superfamily"/>
    <property type="match status" value="2"/>
</dbReference>
<dbReference type="PANTHER" id="PTHR46825:SF9">
    <property type="entry name" value="BETA-LACTAMASE-RELATED DOMAIN-CONTAINING PROTEIN"/>
    <property type="match status" value="1"/>
</dbReference>
<sequence length="235" mass="26500">MKPFFNILFFLVLFLSCAKKNEQTKIDNQNKQFTSELLELKEYFQIPGLAVSITKNGGNIYKEHFGVADIEKATKLDSLVLFPIASITKVFSGVIIMKLVEQEKLSLNEPINKFFPNPVLGDSILVKHILSHTSQGNVGETFYYSSRFGLLTHVIEQVSGKSFSEIMKKEILIPLKLKNTFLLKDSTQIARIAKPYILNNGLKSGFIDYGYSSSAGLVSNLKDLALLMMRWIITH</sequence>
<keyword evidence="3" id="KW-1185">Reference proteome</keyword>
<protein>
    <submittedName>
        <fullName evidence="2">Beta-lactamase family protein</fullName>
    </submittedName>
</protein>
<evidence type="ECO:0000259" key="1">
    <source>
        <dbReference type="Pfam" id="PF00144"/>
    </source>
</evidence>
<dbReference type="InterPro" id="IPR012338">
    <property type="entry name" value="Beta-lactam/transpept-like"/>
</dbReference>
<proteinExistence type="predicted"/>